<dbReference type="InParanoid" id="A0A1X7UZX1"/>
<dbReference type="GO" id="GO:0003785">
    <property type="term" value="F:actin monomer binding"/>
    <property type="evidence" value="ECO:0007669"/>
    <property type="project" value="InterPro"/>
</dbReference>
<dbReference type="SMART" id="SM00220">
    <property type="entry name" value="S_TKc"/>
    <property type="match status" value="1"/>
</dbReference>
<dbReference type="SMART" id="SM00184">
    <property type="entry name" value="RING"/>
    <property type="match status" value="1"/>
</dbReference>
<dbReference type="eggNOG" id="KOG0192">
    <property type="taxonomic scope" value="Eukaryota"/>
</dbReference>
<evidence type="ECO:0000259" key="13">
    <source>
        <dbReference type="PROSITE" id="PS50089"/>
    </source>
</evidence>
<feature type="compositionally biased region" description="Pro residues" evidence="11">
    <location>
        <begin position="685"/>
        <end position="697"/>
    </location>
</feature>
<dbReference type="EnsemblMetazoa" id="Aqu2.1.32892_001">
    <property type="protein sequence ID" value="Aqu2.1.32892_001"/>
    <property type="gene ID" value="Aqu2.1.32892"/>
</dbReference>
<evidence type="ECO:0000256" key="2">
    <source>
        <dbReference type="ARBA" id="ARBA00009511"/>
    </source>
</evidence>
<keyword evidence="5" id="KW-0547">Nucleotide-binding</keyword>
<dbReference type="STRING" id="400682.A0A1X7UZX1"/>
<dbReference type="InterPro" id="IPR001841">
    <property type="entry name" value="Znf_RING"/>
</dbReference>
<dbReference type="InterPro" id="IPR013083">
    <property type="entry name" value="Znf_RING/FYVE/PHD"/>
</dbReference>
<dbReference type="GO" id="GO:0008270">
    <property type="term" value="F:zinc ion binding"/>
    <property type="evidence" value="ECO:0007669"/>
    <property type="project" value="UniProtKB-KW"/>
</dbReference>
<dbReference type="CDD" id="cd13999">
    <property type="entry name" value="STKc_MAP3K-like"/>
    <property type="match status" value="1"/>
</dbReference>
<feature type="compositionally biased region" description="Basic and acidic residues" evidence="11">
    <location>
        <begin position="481"/>
        <end position="495"/>
    </location>
</feature>
<feature type="region of interest" description="Disordered" evidence="11">
    <location>
        <begin position="521"/>
        <end position="546"/>
    </location>
</feature>
<dbReference type="PANTHER" id="PTHR44329">
    <property type="entry name" value="SERINE/THREONINE-PROTEIN KINASE TNNI3K-RELATED"/>
    <property type="match status" value="1"/>
</dbReference>
<dbReference type="PROSITE" id="PS50089">
    <property type="entry name" value="ZF_RING_2"/>
    <property type="match status" value="1"/>
</dbReference>
<dbReference type="InterPro" id="IPR000719">
    <property type="entry name" value="Prot_kinase_dom"/>
</dbReference>
<dbReference type="AlphaFoldDB" id="A0A1X7UZX1"/>
<evidence type="ECO:0000313" key="15">
    <source>
        <dbReference type="Proteomes" id="UP000007879"/>
    </source>
</evidence>
<dbReference type="Gene3D" id="1.10.510.10">
    <property type="entry name" value="Transferase(Phosphotransferase) domain 1"/>
    <property type="match status" value="1"/>
</dbReference>
<evidence type="ECO:0000313" key="14">
    <source>
        <dbReference type="EnsemblMetazoa" id="Aqu2.1.32892_001"/>
    </source>
</evidence>
<evidence type="ECO:0000256" key="4">
    <source>
        <dbReference type="ARBA" id="ARBA00022723"/>
    </source>
</evidence>
<keyword evidence="7" id="KW-0862">Zinc</keyword>
<dbReference type="GO" id="GO:0004674">
    <property type="term" value="F:protein serine/threonine kinase activity"/>
    <property type="evidence" value="ECO:0007669"/>
    <property type="project" value="TreeGrafter"/>
</dbReference>
<keyword evidence="6 10" id="KW-0863">Zinc-finger</keyword>
<evidence type="ECO:0008006" key="16">
    <source>
        <dbReference type="Google" id="ProtNLM"/>
    </source>
</evidence>
<dbReference type="GO" id="GO:0005524">
    <property type="term" value="F:ATP binding"/>
    <property type="evidence" value="ECO:0007669"/>
    <property type="project" value="UniProtKB-KW"/>
</dbReference>
<dbReference type="InterPro" id="IPR008271">
    <property type="entry name" value="Ser/Thr_kinase_AS"/>
</dbReference>
<feature type="domain" description="RING-type" evidence="13">
    <location>
        <begin position="10"/>
        <end position="53"/>
    </location>
</feature>
<protein>
    <recommendedName>
        <fullName evidence="16">Protein kinase domain-containing protein</fullName>
    </recommendedName>
</protein>
<dbReference type="OrthoDB" id="4062651at2759"/>
<dbReference type="PROSITE" id="PS50011">
    <property type="entry name" value="PROTEIN_KINASE_DOM"/>
    <property type="match status" value="1"/>
</dbReference>
<dbReference type="GO" id="GO:0005856">
    <property type="term" value="C:cytoskeleton"/>
    <property type="evidence" value="ECO:0007669"/>
    <property type="project" value="UniProtKB-SubCell"/>
</dbReference>
<comment type="subcellular location">
    <subcellularLocation>
        <location evidence="1">Cytoplasm</location>
        <location evidence="1">Cytoskeleton</location>
    </subcellularLocation>
</comment>
<feature type="region of interest" description="Disordered" evidence="11">
    <location>
        <begin position="680"/>
        <end position="755"/>
    </location>
</feature>
<keyword evidence="9" id="KW-0206">Cytoskeleton</keyword>
<evidence type="ECO:0000259" key="12">
    <source>
        <dbReference type="PROSITE" id="PS50011"/>
    </source>
</evidence>
<dbReference type="InterPro" id="IPR011009">
    <property type="entry name" value="Kinase-like_dom_sf"/>
</dbReference>
<dbReference type="Proteomes" id="UP000007879">
    <property type="component" value="Unassembled WGS sequence"/>
</dbReference>
<evidence type="ECO:0000256" key="1">
    <source>
        <dbReference type="ARBA" id="ARBA00004245"/>
    </source>
</evidence>
<evidence type="ECO:0000256" key="5">
    <source>
        <dbReference type="ARBA" id="ARBA00022741"/>
    </source>
</evidence>
<keyword evidence="8" id="KW-0067">ATP-binding</keyword>
<dbReference type="GO" id="GO:0007015">
    <property type="term" value="P:actin filament organization"/>
    <property type="evidence" value="ECO:0007669"/>
    <property type="project" value="InterPro"/>
</dbReference>
<comment type="similarity">
    <text evidence="2">Belongs to the thymosin beta family.</text>
</comment>
<keyword evidence="4" id="KW-0479">Metal-binding</keyword>
<dbReference type="PANTHER" id="PTHR44329:SF298">
    <property type="entry name" value="MIXED LINEAGE KINASE DOMAIN-LIKE PROTEIN"/>
    <property type="match status" value="1"/>
</dbReference>
<dbReference type="Gene3D" id="3.30.40.10">
    <property type="entry name" value="Zinc/RING finger domain, C3HC4 (zinc finger)"/>
    <property type="match status" value="1"/>
</dbReference>
<proteinExistence type="inferred from homology"/>
<name>A0A1X7UZX1_AMPQE</name>
<keyword evidence="3" id="KW-0963">Cytoplasm</keyword>
<dbReference type="KEGG" id="aqu:105312607"/>
<dbReference type="Gene3D" id="3.30.200.20">
    <property type="entry name" value="Phosphorylase Kinase, domain 1"/>
    <property type="match status" value="1"/>
</dbReference>
<reference evidence="15" key="1">
    <citation type="journal article" date="2010" name="Nature">
        <title>The Amphimedon queenslandica genome and the evolution of animal complexity.</title>
        <authorList>
            <person name="Srivastava M."/>
            <person name="Simakov O."/>
            <person name="Chapman J."/>
            <person name="Fahey B."/>
            <person name="Gauthier M.E."/>
            <person name="Mitros T."/>
            <person name="Richards G.S."/>
            <person name="Conaco C."/>
            <person name="Dacre M."/>
            <person name="Hellsten U."/>
            <person name="Larroux C."/>
            <person name="Putnam N.H."/>
            <person name="Stanke M."/>
            <person name="Adamska M."/>
            <person name="Darling A."/>
            <person name="Degnan S.M."/>
            <person name="Oakley T.H."/>
            <person name="Plachetzki D.C."/>
            <person name="Zhai Y."/>
            <person name="Adamski M."/>
            <person name="Calcino A."/>
            <person name="Cummins S.F."/>
            <person name="Goodstein D.M."/>
            <person name="Harris C."/>
            <person name="Jackson D.J."/>
            <person name="Leys S.P."/>
            <person name="Shu S."/>
            <person name="Woodcroft B.J."/>
            <person name="Vervoort M."/>
            <person name="Kosik K.S."/>
            <person name="Manning G."/>
            <person name="Degnan B.M."/>
            <person name="Rokhsar D.S."/>
        </authorList>
    </citation>
    <scope>NUCLEOTIDE SEQUENCE [LARGE SCALE GENOMIC DNA]</scope>
</reference>
<dbReference type="EnsemblMetazoa" id="XM_019995937.1">
    <property type="protein sequence ID" value="XP_019851496.1"/>
    <property type="gene ID" value="LOC105312607"/>
</dbReference>
<dbReference type="Gene3D" id="1.20.5.520">
    <property type="entry name" value="Single helix bin"/>
    <property type="match status" value="1"/>
</dbReference>
<sequence>MERGLSASECPVCYNSLGVKRVPYSLSCGHTLCGLCIKELGRGVESFPCPLCRELSRVESVKRNVTLLQLISQLSHGIGPVSQSLSTPFDSIELGRLLDRGASGEVYRGTWQGNDVAIKVFSSGQLSSEAHDSFKREVCIMNTLRHPNVVLLLAASPSPPKLAIVMEYVGGGSLYSHLHIDKTIFSVDVIAQLLADITRGLQYLHSINILHRDLKSKNVLLTNPPPLCKAKLCDFGLARMRLESATMTGNVGTVHWTAPEVLNCGRYHFSADVYSFGMVLYEMVTRSIPFSHLPPPAVIVAVLIRRERPSLSSDCHQTFRTLFEKCTSWDPVDRPSLLSILRDLMLLLPSLSLPGTSGPEDETVFDHTDSLGHVMIDFDENDEQDEELMKFLQEQMESSVDGDSTLEVSSNNVENVFEDMRGVLSQHELKEYHSYTEEELVSSVSSVSSYRVPHLVPANSLRGSAEEVARVPSPPEAQEGSLRDDIYDTESSDRQLAERIQREERKSILAQDYRLASELQSRERFSSNYQRPPPPPPTPPYLPLKTLPTKDRKRFVLSEVRRKGHKADLKHVQPVEKRAFKVGRVIESESPNVDEGPKTVWTLQKEIASFSTSWLNKIKFREPKPTVPVGRVVTNVRKMVNRINSKVFDEIESFSTDALTHVVPKVKTILPTKEDIQAEKLSSPVAPPPPAPPPPDNIPMKSKAPKQVIKTRVIGPAASNKTKMKSPTKKSIVPPMPSQETTSIKGSTKYSKGPHMKLPAVKQYYHSEGSAAAKSIVQAVTKGRNDEDDDSDEDTLFFDASKSWNQFSKSKVATGRGGDPLFDTGDRIEGKTEGVSKIELERTKNRKKRVFFKKNK</sequence>
<evidence type="ECO:0000256" key="8">
    <source>
        <dbReference type="ARBA" id="ARBA00022840"/>
    </source>
</evidence>
<dbReference type="PRINTS" id="PR00109">
    <property type="entry name" value="TYRKINASE"/>
</dbReference>
<dbReference type="InterPro" id="IPR001152">
    <property type="entry name" value="Beta-thymosin"/>
</dbReference>
<dbReference type="Pfam" id="PF01290">
    <property type="entry name" value="Thymosin"/>
    <property type="match status" value="1"/>
</dbReference>
<dbReference type="InterPro" id="IPR051681">
    <property type="entry name" value="Ser/Thr_Kinases-Pseudokinases"/>
</dbReference>
<evidence type="ECO:0000256" key="9">
    <source>
        <dbReference type="ARBA" id="ARBA00023212"/>
    </source>
</evidence>
<dbReference type="SUPFAM" id="SSF56112">
    <property type="entry name" value="Protein kinase-like (PK-like)"/>
    <property type="match status" value="1"/>
</dbReference>
<dbReference type="SUPFAM" id="SSF57850">
    <property type="entry name" value="RING/U-box"/>
    <property type="match status" value="1"/>
</dbReference>
<dbReference type="InterPro" id="IPR017907">
    <property type="entry name" value="Znf_RING_CS"/>
</dbReference>
<dbReference type="InterPro" id="IPR038386">
    <property type="entry name" value="Beta-thymosin_sf"/>
</dbReference>
<dbReference type="PROSITE" id="PS00108">
    <property type="entry name" value="PROTEIN_KINASE_ST"/>
    <property type="match status" value="1"/>
</dbReference>
<evidence type="ECO:0000256" key="7">
    <source>
        <dbReference type="ARBA" id="ARBA00022833"/>
    </source>
</evidence>
<evidence type="ECO:0000256" key="10">
    <source>
        <dbReference type="PROSITE-ProRule" id="PRU00175"/>
    </source>
</evidence>
<feature type="domain" description="Protein kinase" evidence="12">
    <location>
        <begin position="92"/>
        <end position="346"/>
    </location>
</feature>
<dbReference type="Pfam" id="PF07714">
    <property type="entry name" value="PK_Tyr_Ser-Thr"/>
    <property type="match status" value="1"/>
</dbReference>
<dbReference type="PROSITE" id="PS00518">
    <property type="entry name" value="ZF_RING_1"/>
    <property type="match status" value="1"/>
</dbReference>
<feature type="region of interest" description="Disordered" evidence="11">
    <location>
        <begin position="462"/>
        <end position="495"/>
    </location>
</feature>
<organism evidence="14">
    <name type="scientific">Amphimedon queenslandica</name>
    <name type="common">Sponge</name>
    <dbReference type="NCBI Taxonomy" id="400682"/>
    <lineage>
        <taxon>Eukaryota</taxon>
        <taxon>Metazoa</taxon>
        <taxon>Porifera</taxon>
        <taxon>Demospongiae</taxon>
        <taxon>Heteroscleromorpha</taxon>
        <taxon>Haplosclerida</taxon>
        <taxon>Niphatidae</taxon>
        <taxon>Amphimedon</taxon>
    </lineage>
</organism>
<evidence type="ECO:0000256" key="6">
    <source>
        <dbReference type="ARBA" id="ARBA00022771"/>
    </source>
</evidence>
<dbReference type="Pfam" id="PF14634">
    <property type="entry name" value="zf-RING_5"/>
    <property type="match status" value="1"/>
</dbReference>
<keyword evidence="15" id="KW-1185">Reference proteome</keyword>
<accession>A0A1X7UZX1</accession>
<feature type="compositionally biased region" description="Polar residues" evidence="11">
    <location>
        <begin position="738"/>
        <end position="750"/>
    </location>
</feature>
<gene>
    <name evidence="14" type="primary">105312607</name>
</gene>
<evidence type="ECO:0000256" key="3">
    <source>
        <dbReference type="ARBA" id="ARBA00022490"/>
    </source>
</evidence>
<evidence type="ECO:0000256" key="11">
    <source>
        <dbReference type="SAM" id="MobiDB-lite"/>
    </source>
</evidence>
<reference evidence="14" key="2">
    <citation type="submission" date="2017-05" db="UniProtKB">
        <authorList>
            <consortium name="EnsemblMetazoa"/>
        </authorList>
    </citation>
    <scope>IDENTIFICATION</scope>
</reference>
<feature type="compositionally biased region" description="Pro residues" evidence="11">
    <location>
        <begin position="531"/>
        <end position="542"/>
    </location>
</feature>
<dbReference type="InterPro" id="IPR001245">
    <property type="entry name" value="Ser-Thr/Tyr_kinase_cat_dom"/>
</dbReference>